<evidence type="ECO:0000313" key="2">
    <source>
        <dbReference type="EMBL" id="TBT95621.1"/>
    </source>
</evidence>
<dbReference type="EMBL" id="SDMR01000003">
    <property type="protein sequence ID" value="TBT95621.1"/>
    <property type="molecule type" value="Genomic_DNA"/>
</dbReference>
<dbReference type="Gene3D" id="3.40.50.150">
    <property type="entry name" value="Vaccinia Virus protein VP39"/>
    <property type="match status" value="1"/>
</dbReference>
<sequence>MPDLPTLDAAEQRVLGTLLEKEITVPATYPLSLNGLRSGCNQTSSREPVTAYDEAELSAVCLRLQERRLIRLVREHGGRTVKYAQRLSETMGIDGPERSLLTVLLLRGAQSGGELKTRTERLHPFADRGEVESCLAAMAVADPPLVRELPRLPGQHDPRWIHLLGPVDLPVGAEPAVDVLVDGPDARDAKVLAAYAEVAGDYSVHDDAFGDWLLGRLVGLAEGGPMADVGCGVGRETSQLKSLGAKIIGFDLSPAMVERARAEHPGVRFEVADLRHLPKPDGGWAVIVAHDALVHLAATELPDAVASLAARLRPGGWLSLSLPTGRGVRHVDDWFGHSVDLVFVNHEPDAVRAAVRSAGLELTEWYLRGGADTEQRLHVLARQPGGLS</sequence>
<accession>A0A4V2JTE1</accession>
<protein>
    <submittedName>
        <fullName evidence="2">DUF480 domain-containing protein</fullName>
    </submittedName>
</protein>
<dbReference type="PANTHER" id="PTHR38768">
    <property type="entry name" value="UPF0502 PROTEIN YCEH"/>
    <property type="match status" value="1"/>
</dbReference>
<evidence type="ECO:0000313" key="3">
    <source>
        <dbReference type="Proteomes" id="UP000291933"/>
    </source>
</evidence>
<dbReference type="Pfam" id="PF13649">
    <property type="entry name" value="Methyltransf_25"/>
    <property type="match status" value="1"/>
</dbReference>
<dbReference type="CDD" id="cd02440">
    <property type="entry name" value="AdoMet_MTases"/>
    <property type="match status" value="1"/>
</dbReference>
<dbReference type="Pfam" id="PF04337">
    <property type="entry name" value="DUF480"/>
    <property type="match status" value="1"/>
</dbReference>
<organism evidence="2 3">
    <name type="scientific">Propioniciclava tarda</name>
    <dbReference type="NCBI Taxonomy" id="433330"/>
    <lineage>
        <taxon>Bacteria</taxon>
        <taxon>Bacillati</taxon>
        <taxon>Actinomycetota</taxon>
        <taxon>Actinomycetes</taxon>
        <taxon>Propionibacteriales</taxon>
        <taxon>Propionibacteriaceae</taxon>
        <taxon>Propioniciclava</taxon>
    </lineage>
</organism>
<dbReference type="AlphaFoldDB" id="A0A4V2JTE1"/>
<dbReference type="InterPro" id="IPR041698">
    <property type="entry name" value="Methyltransf_25"/>
</dbReference>
<dbReference type="OrthoDB" id="9805171at2"/>
<proteinExistence type="predicted"/>
<dbReference type="PANTHER" id="PTHR38768:SF1">
    <property type="entry name" value="UPF0502 PROTEIN YCEH"/>
    <property type="match status" value="1"/>
</dbReference>
<dbReference type="SUPFAM" id="SSF53335">
    <property type="entry name" value="S-adenosyl-L-methionine-dependent methyltransferases"/>
    <property type="match status" value="1"/>
</dbReference>
<dbReference type="Proteomes" id="UP000291933">
    <property type="component" value="Unassembled WGS sequence"/>
</dbReference>
<dbReference type="InterPro" id="IPR007432">
    <property type="entry name" value="DUF480"/>
</dbReference>
<reference evidence="2 3" key="1">
    <citation type="submission" date="2019-01" db="EMBL/GenBank/DDBJ databases">
        <title>Lactibacter flavus gen. nov., sp. nov., a novel bacterium of the family Propionibacteriaceae isolated from raw milk and dairy products.</title>
        <authorList>
            <person name="Huptas C."/>
            <person name="Wenning M."/>
            <person name="Breitenwieser F."/>
            <person name="Doll E."/>
            <person name="Von Neubeck M."/>
            <person name="Busse H.-J."/>
            <person name="Scherer S."/>
        </authorList>
    </citation>
    <scope>NUCLEOTIDE SEQUENCE [LARGE SCALE GENOMIC DNA]</scope>
    <source>
        <strain evidence="2 3">DSM 22130</strain>
    </source>
</reference>
<dbReference type="InterPro" id="IPR036390">
    <property type="entry name" value="WH_DNA-bd_sf"/>
</dbReference>
<dbReference type="InterPro" id="IPR036388">
    <property type="entry name" value="WH-like_DNA-bd_sf"/>
</dbReference>
<dbReference type="InterPro" id="IPR029063">
    <property type="entry name" value="SAM-dependent_MTases_sf"/>
</dbReference>
<dbReference type="RefSeq" id="WP_131171273.1">
    <property type="nucleotide sequence ID" value="NZ_FXTL01000003.1"/>
</dbReference>
<dbReference type="SUPFAM" id="SSF46785">
    <property type="entry name" value="Winged helix' DNA-binding domain"/>
    <property type="match status" value="2"/>
</dbReference>
<evidence type="ECO:0000259" key="1">
    <source>
        <dbReference type="Pfam" id="PF13649"/>
    </source>
</evidence>
<comment type="caution">
    <text evidence="2">The sequence shown here is derived from an EMBL/GenBank/DDBJ whole genome shotgun (WGS) entry which is preliminary data.</text>
</comment>
<gene>
    <name evidence="2" type="ORF">ET996_04010</name>
</gene>
<keyword evidence="3" id="KW-1185">Reference proteome</keyword>
<feature type="domain" description="Methyltransferase" evidence="1">
    <location>
        <begin position="228"/>
        <end position="316"/>
    </location>
</feature>
<dbReference type="Gene3D" id="1.10.10.10">
    <property type="entry name" value="Winged helix-like DNA-binding domain superfamily/Winged helix DNA-binding domain"/>
    <property type="match status" value="2"/>
</dbReference>
<name>A0A4V2JTE1_PROTD</name>